<protein>
    <submittedName>
        <fullName evidence="1">Uncharacterized protein</fullName>
    </submittedName>
</protein>
<evidence type="ECO:0000313" key="1">
    <source>
        <dbReference type="EMBL" id="CAA9416434.1"/>
    </source>
</evidence>
<dbReference type="AlphaFoldDB" id="A0A6J4PHQ6"/>
<dbReference type="EMBL" id="CADCUS010000345">
    <property type="protein sequence ID" value="CAA9416434.1"/>
    <property type="molecule type" value="Genomic_DNA"/>
</dbReference>
<accession>A0A6J4PHQ6</accession>
<sequence length="42" mass="4840">MKLLVGRIDLSNRPSTRSFTHPWSRHAAQPLTSPYIRLAKVH</sequence>
<name>A0A6J4PHQ6_9PSEU</name>
<proteinExistence type="predicted"/>
<reference evidence="1" key="1">
    <citation type="submission" date="2020-02" db="EMBL/GenBank/DDBJ databases">
        <authorList>
            <person name="Meier V. D."/>
        </authorList>
    </citation>
    <scope>NUCLEOTIDE SEQUENCE</scope>
    <source>
        <strain evidence="1">AVDCRST_MAG66</strain>
    </source>
</reference>
<organism evidence="1">
    <name type="scientific">uncultured Pseudonocardia sp</name>
    <dbReference type="NCBI Taxonomy" id="211455"/>
    <lineage>
        <taxon>Bacteria</taxon>
        <taxon>Bacillati</taxon>
        <taxon>Actinomycetota</taxon>
        <taxon>Actinomycetes</taxon>
        <taxon>Pseudonocardiales</taxon>
        <taxon>Pseudonocardiaceae</taxon>
        <taxon>Pseudonocardia</taxon>
        <taxon>environmental samples</taxon>
    </lineage>
</organism>
<gene>
    <name evidence="1" type="ORF">AVDCRST_MAG66-2430</name>
</gene>